<feature type="region of interest" description="Disordered" evidence="1">
    <location>
        <begin position="35"/>
        <end position="63"/>
    </location>
</feature>
<name>A0A2K8N9A3_9BACL</name>
<dbReference type="SUPFAM" id="SSF160214">
    <property type="entry name" value="FlaG-like"/>
    <property type="match status" value="1"/>
</dbReference>
<protein>
    <recommendedName>
        <fullName evidence="4">Flagellar biosynthesis protein FlaG</fullName>
    </recommendedName>
</protein>
<evidence type="ECO:0000313" key="2">
    <source>
        <dbReference type="EMBL" id="ATY85936.1"/>
    </source>
</evidence>
<organism evidence="2 3">
    <name type="scientific">Kyrpidia spormannii</name>
    <dbReference type="NCBI Taxonomy" id="2055160"/>
    <lineage>
        <taxon>Bacteria</taxon>
        <taxon>Bacillati</taxon>
        <taxon>Bacillota</taxon>
        <taxon>Bacilli</taxon>
        <taxon>Bacillales</taxon>
        <taxon>Alicyclobacillaceae</taxon>
        <taxon>Kyrpidia</taxon>
    </lineage>
</organism>
<dbReference type="Proteomes" id="UP000231932">
    <property type="component" value="Chromosome"/>
</dbReference>
<dbReference type="InterPro" id="IPR035924">
    <property type="entry name" value="FlaG-like_sf"/>
</dbReference>
<evidence type="ECO:0000256" key="1">
    <source>
        <dbReference type="SAM" id="MobiDB-lite"/>
    </source>
</evidence>
<accession>A0A2K8N9A3</accession>
<dbReference type="PANTHER" id="PTHR37166:SF1">
    <property type="entry name" value="PROTEIN FLAG"/>
    <property type="match status" value="1"/>
</dbReference>
<dbReference type="RefSeq" id="WP_100668689.1">
    <property type="nucleotide sequence ID" value="NZ_CP024955.1"/>
</dbReference>
<reference evidence="3" key="1">
    <citation type="submission" date="2017-11" db="EMBL/GenBank/DDBJ databases">
        <title>Complete Genome Sequence of Kyrpidia sp. Strain EA-1, a thermophilic, hydrogen-oxidizing Bacterium, isolated from the Azores.</title>
        <authorList>
            <person name="Reiner J.E."/>
            <person name="Lapp C.J."/>
            <person name="Bunk B."/>
            <person name="Gescher J."/>
        </authorList>
    </citation>
    <scope>NUCLEOTIDE SEQUENCE [LARGE SCALE GENOMIC DNA]</scope>
    <source>
        <strain evidence="3">EA-1</strain>
    </source>
</reference>
<dbReference type="OrthoDB" id="9799867at2"/>
<dbReference type="Gene3D" id="3.30.160.170">
    <property type="entry name" value="FlaG-like"/>
    <property type="match status" value="1"/>
</dbReference>
<dbReference type="AlphaFoldDB" id="A0A2K8N9A3"/>
<sequence>MNGGIVPPLHTGMPVGRELVDAAAAEQTAPVVRVEAPTPVLPAKTGNETQGDPRKPSPEQVERSVARMNVAAQMARTHLRFELQQDTHQVIVRVIRDDTGEVIRQIPPGDLIAMDEQMRSVLGVFFDRTI</sequence>
<dbReference type="Pfam" id="PF03646">
    <property type="entry name" value="FlaG"/>
    <property type="match status" value="1"/>
</dbReference>
<dbReference type="KEGG" id="kyr:CVV65_14225"/>
<proteinExistence type="predicted"/>
<keyword evidence="3" id="KW-1185">Reference proteome</keyword>
<dbReference type="InterPro" id="IPR005186">
    <property type="entry name" value="FlaG"/>
</dbReference>
<evidence type="ECO:0000313" key="3">
    <source>
        <dbReference type="Proteomes" id="UP000231932"/>
    </source>
</evidence>
<evidence type="ECO:0008006" key="4">
    <source>
        <dbReference type="Google" id="ProtNLM"/>
    </source>
</evidence>
<feature type="compositionally biased region" description="Basic and acidic residues" evidence="1">
    <location>
        <begin position="51"/>
        <end position="63"/>
    </location>
</feature>
<dbReference type="EMBL" id="CP024955">
    <property type="protein sequence ID" value="ATY85936.1"/>
    <property type="molecule type" value="Genomic_DNA"/>
</dbReference>
<gene>
    <name evidence="2" type="ORF">CVV65_14225</name>
</gene>
<dbReference type="PANTHER" id="PTHR37166">
    <property type="entry name" value="PROTEIN FLAG"/>
    <property type="match status" value="1"/>
</dbReference>